<accession>A0A2R8C0F5</accession>
<protein>
    <recommendedName>
        <fullName evidence="4">Lipoprotein</fullName>
    </recommendedName>
</protein>
<dbReference type="RefSeq" id="WP_245897692.1">
    <property type="nucleotide sequence ID" value="NZ_ONZF01000012.1"/>
</dbReference>
<proteinExistence type="predicted"/>
<keyword evidence="3" id="KW-1185">Reference proteome</keyword>
<evidence type="ECO:0000256" key="1">
    <source>
        <dbReference type="SAM" id="SignalP"/>
    </source>
</evidence>
<organism evidence="2 3">
    <name type="scientific">Palleronia abyssalis</name>
    <dbReference type="NCBI Taxonomy" id="1501240"/>
    <lineage>
        <taxon>Bacteria</taxon>
        <taxon>Pseudomonadati</taxon>
        <taxon>Pseudomonadota</taxon>
        <taxon>Alphaproteobacteria</taxon>
        <taxon>Rhodobacterales</taxon>
        <taxon>Roseobacteraceae</taxon>
        <taxon>Palleronia</taxon>
    </lineage>
</organism>
<name>A0A2R8C0F5_9RHOB</name>
<sequence length="133" mass="14999">MTPRLRMIALLPWALVLAACATPQERCVNEAQEPYRTTLKNLAVAEGNLARGYAIHVQRVPYTVYGTCFRNTGKRSIPYVCPSTAYRTIETPVPIDVANEQRKIEELRRTIPQYQARATEVIARCNAVYSGQD</sequence>
<keyword evidence="1" id="KW-0732">Signal</keyword>
<evidence type="ECO:0000313" key="2">
    <source>
        <dbReference type="EMBL" id="SPJ25911.1"/>
    </source>
</evidence>
<dbReference type="PROSITE" id="PS51257">
    <property type="entry name" value="PROKAR_LIPOPROTEIN"/>
    <property type="match status" value="1"/>
</dbReference>
<evidence type="ECO:0000313" key="3">
    <source>
        <dbReference type="Proteomes" id="UP000244912"/>
    </source>
</evidence>
<gene>
    <name evidence="2" type="ORF">PAA8504_03763</name>
</gene>
<dbReference type="AlphaFoldDB" id="A0A2R8C0F5"/>
<dbReference type="Proteomes" id="UP000244912">
    <property type="component" value="Unassembled WGS sequence"/>
</dbReference>
<feature type="chain" id="PRO_5015334496" description="Lipoprotein" evidence="1">
    <location>
        <begin position="22"/>
        <end position="133"/>
    </location>
</feature>
<evidence type="ECO:0008006" key="4">
    <source>
        <dbReference type="Google" id="ProtNLM"/>
    </source>
</evidence>
<feature type="signal peptide" evidence="1">
    <location>
        <begin position="1"/>
        <end position="21"/>
    </location>
</feature>
<reference evidence="2 3" key="1">
    <citation type="submission" date="2018-03" db="EMBL/GenBank/DDBJ databases">
        <authorList>
            <person name="Keele B.F."/>
        </authorList>
    </citation>
    <scope>NUCLEOTIDE SEQUENCE [LARGE SCALE GENOMIC DNA]</scope>
    <source>
        <strain evidence="2 3">CECT 8504</strain>
    </source>
</reference>
<dbReference type="EMBL" id="ONZF01000012">
    <property type="protein sequence ID" value="SPJ25911.1"/>
    <property type="molecule type" value="Genomic_DNA"/>
</dbReference>